<dbReference type="SUPFAM" id="SSF47413">
    <property type="entry name" value="lambda repressor-like DNA-binding domains"/>
    <property type="match status" value="1"/>
</dbReference>
<keyword evidence="3" id="KW-0804">Transcription</keyword>
<dbReference type="EMBL" id="CP032412">
    <property type="protein sequence ID" value="AYB43573.1"/>
    <property type="molecule type" value="Genomic_DNA"/>
</dbReference>
<dbReference type="Pfam" id="PF13377">
    <property type="entry name" value="Peripla_BP_3"/>
    <property type="match status" value="1"/>
</dbReference>
<keyword evidence="1" id="KW-0805">Transcription regulation</keyword>
<evidence type="ECO:0000256" key="2">
    <source>
        <dbReference type="ARBA" id="ARBA00023125"/>
    </source>
</evidence>
<name>A0A385TIU1_PAELA</name>
<organism evidence="5 6">
    <name type="scientific">Paenibacillus lautus</name>
    <name type="common">Bacillus lautus</name>
    <dbReference type="NCBI Taxonomy" id="1401"/>
    <lineage>
        <taxon>Bacteria</taxon>
        <taxon>Bacillati</taxon>
        <taxon>Bacillota</taxon>
        <taxon>Bacilli</taxon>
        <taxon>Bacillales</taxon>
        <taxon>Paenibacillaceae</taxon>
        <taxon>Paenibacillus</taxon>
    </lineage>
</organism>
<reference evidence="5 6" key="1">
    <citation type="submission" date="2018-09" db="EMBL/GenBank/DDBJ databases">
        <title>Genome Sequence of Paenibacillus lautus Strain E7593-69, Azo Dye-Degrading Bacteria, Isolated from Commercial Tattoo Inks.</title>
        <authorList>
            <person name="Nho S.W."/>
            <person name="Kim S.-J."/>
            <person name="Kweon O."/>
            <person name="Cerniglia C.E."/>
        </authorList>
    </citation>
    <scope>NUCLEOTIDE SEQUENCE [LARGE SCALE GENOMIC DNA]</scope>
    <source>
        <strain evidence="5 6">E7593-69</strain>
    </source>
</reference>
<evidence type="ECO:0000313" key="6">
    <source>
        <dbReference type="Proteomes" id="UP000266552"/>
    </source>
</evidence>
<gene>
    <name evidence="5" type="ORF">D5F53_09850</name>
</gene>
<dbReference type="SUPFAM" id="SSF53822">
    <property type="entry name" value="Periplasmic binding protein-like I"/>
    <property type="match status" value="1"/>
</dbReference>
<dbReference type="GO" id="GO:0000976">
    <property type="term" value="F:transcription cis-regulatory region binding"/>
    <property type="evidence" value="ECO:0007669"/>
    <property type="project" value="TreeGrafter"/>
</dbReference>
<evidence type="ECO:0000259" key="4">
    <source>
        <dbReference type="PROSITE" id="PS50932"/>
    </source>
</evidence>
<dbReference type="Gene3D" id="1.10.260.40">
    <property type="entry name" value="lambda repressor-like DNA-binding domains"/>
    <property type="match status" value="1"/>
</dbReference>
<dbReference type="PROSITE" id="PS50932">
    <property type="entry name" value="HTH_LACI_2"/>
    <property type="match status" value="1"/>
</dbReference>
<sequence length="348" mass="38589">MSLFNHHLEEGAFIAMVPTIHDVAKLANTSKSTVSRYLNGQKVKKTTQAALDRAIRELNFHRNAHARRLVTSKTFTIGIAIDDISNVFYSGMIKGIEDAVKKEGYNCIYYSWTSNFNREISFLDLLYEGQIDGLILVSFRRRQEEELQKIRESPLPVVLIGDRGGKDGIFSVDVDNAFGVSELVAYLHSIGHRNMAYITGPDHAAASKYRLKGYIDTLGALGIPYRPEWVVTSDWSNQGGYEAMLEINGLEGITAVLASNDETAVGAMRAIQESGRSVPEHMSIVGFDDISIAQWVYPALTTVRQPFFEIGNKAAAGLFDKIHGRPHAESASHLLRPKLIIRNSCANT</sequence>
<protein>
    <submittedName>
        <fullName evidence="5">LacI family transcriptional regulator</fullName>
    </submittedName>
</protein>
<dbReference type="Pfam" id="PF00356">
    <property type="entry name" value="LacI"/>
    <property type="match status" value="1"/>
</dbReference>
<dbReference type="KEGG" id="plw:D5F53_09850"/>
<dbReference type="SMART" id="SM00354">
    <property type="entry name" value="HTH_LACI"/>
    <property type="match status" value="1"/>
</dbReference>
<dbReference type="PANTHER" id="PTHR30146:SF109">
    <property type="entry name" value="HTH-TYPE TRANSCRIPTIONAL REGULATOR GALS"/>
    <property type="match status" value="1"/>
</dbReference>
<dbReference type="RefSeq" id="WP_119847527.1">
    <property type="nucleotide sequence ID" value="NZ_CP177044.1"/>
</dbReference>
<keyword evidence="6" id="KW-1185">Reference proteome</keyword>
<accession>A0A385TIU1</accession>
<keyword evidence="2" id="KW-0238">DNA-binding</keyword>
<dbReference type="PANTHER" id="PTHR30146">
    <property type="entry name" value="LACI-RELATED TRANSCRIPTIONAL REPRESSOR"/>
    <property type="match status" value="1"/>
</dbReference>
<dbReference type="InterPro" id="IPR046335">
    <property type="entry name" value="LacI/GalR-like_sensor"/>
</dbReference>
<feature type="domain" description="HTH lacI-type" evidence="4">
    <location>
        <begin position="18"/>
        <end position="71"/>
    </location>
</feature>
<dbReference type="InterPro" id="IPR010982">
    <property type="entry name" value="Lambda_DNA-bd_dom_sf"/>
</dbReference>
<dbReference type="InterPro" id="IPR028082">
    <property type="entry name" value="Peripla_BP_I"/>
</dbReference>
<proteinExistence type="predicted"/>
<evidence type="ECO:0000256" key="1">
    <source>
        <dbReference type="ARBA" id="ARBA00023015"/>
    </source>
</evidence>
<dbReference type="InterPro" id="IPR000843">
    <property type="entry name" value="HTH_LacI"/>
</dbReference>
<dbReference type="GO" id="GO:0003700">
    <property type="term" value="F:DNA-binding transcription factor activity"/>
    <property type="evidence" value="ECO:0007669"/>
    <property type="project" value="TreeGrafter"/>
</dbReference>
<dbReference type="Proteomes" id="UP000266552">
    <property type="component" value="Chromosome"/>
</dbReference>
<evidence type="ECO:0000313" key="5">
    <source>
        <dbReference type="EMBL" id="AYB43573.1"/>
    </source>
</evidence>
<dbReference type="AlphaFoldDB" id="A0A385TIU1"/>
<evidence type="ECO:0000256" key="3">
    <source>
        <dbReference type="ARBA" id="ARBA00023163"/>
    </source>
</evidence>
<dbReference type="CDD" id="cd06267">
    <property type="entry name" value="PBP1_LacI_sugar_binding-like"/>
    <property type="match status" value="1"/>
</dbReference>
<dbReference type="CDD" id="cd01392">
    <property type="entry name" value="HTH_LacI"/>
    <property type="match status" value="1"/>
</dbReference>
<dbReference type="Gene3D" id="3.40.50.2300">
    <property type="match status" value="2"/>
</dbReference>